<dbReference type="PRINTS" id="PR00793">
    <property type="entry name" value="PROAMNOPTASE"/>
</dbReference>
<dbReference type="GO" id="GO:0008233">
    <property type="term" value="F:peptidase activity"/>
    <property type="evidence" value="ECO:0007669"/>
    <property type="project" value="InterPro"/>
</dbReference>
<evidence type="ECO:0000313" key="9">
    <source>
        <dbReference type="Proteomes" id="UP001139409"/>
    </source>
</evidence>
<dbReference type="PROSITE" id="PS51257">
    <property type="entry name" value="PROKAR_LIPOPROTEIN"/>
    <property type="match status" value="1"/>
</dbReference>
<dbReference type="EMBL" id="JAIXNE010000003">
    <property type="protein sequence ID" value="MCA6076284.1"/>
    <property type="molecule type" value="Genomic_DNA"/>
</dbReference>
<dbReference type="GO" id="GO:0006508">
    <property type="term" value="P:proteolysis"/>
    <property type="evidence" value="ECO:0007669"/>
    <property type="project" value="InterPro"/>
</dbReference>
<sequence>MTKRNHYLIPFALALLTLILVAGCQPKESTNTLQAGEGFAEVEGGKIWYKVSGSGDAVPLVLLHGGPGVGSIYLKPFEDLSSDRPVIRYDQLGCGKSDYISDTTLFTVDRFVGELEALRNHLGISKWHIMGHSWGTMLAAAYYEAHQDAVASLTFASPCLVSQDWMSSTRELLESFPDSLKQAINEAEISGDFSNPGYETAMNMFYENYVWGANPPAADFDSTITTMNNEIYGYMWGASEFNVTGTLETFDATETLKKINVPTLFTAGEFDEIKESYVRKWADMVPGSKVEIIDNAVHLTTWGNPEKTIAVQRTFLNQLEE</sequence>
<dbReference type="AlphaFoldDB" id="A0A9X1KYE1"/>
<dbReference type="Gene3D" id="3.40.50.1820">
    <property type="entry name" value="alpha/beta hydrolase"/>
    <property type="match status" value="1"/>
</dbReference>
<evidence type="ECO:0000256" key="3">
    <source>
        <dbReference type="PIRNR" id="PIRNR005539"/>
    </source>
</evidence>
<gene>
    <name evidence="6" type="ORF">LDX50_09510</name>
    <name evidence="7" type="ORF">LDX50_15480</name>
    <name evidence="8" type="ORF">LDX50_21200</name>
</gene>
<dbReference type="PANTHER" id="PTHR43798">
    <property type="entry name" value="MONOACYLGLYCEROL LIPASE"/>
    <property type="match status" value="1"/>
</dbReference>
<dbReference type="NCBIfam" id="TIGR01250">
    <property type="entry name" value="pro_imino_pep_2"/>
    <property type="match status" value="1"/>
</dbReference>
<keyword evidence="9" id="KW-1185">Reference proteome</keyword>
<keyword evidence="2 3" id="KW-0378">Hydrolase</keyword>
<evidence type="ECO:0000256" key="4">
    <source>
        <dbReference type="PIRSR" id="PIRSR005539-1"/>
    </source>
</evidence>
<evidence type="ECO:0000313" key="7">
    <source>
        <dbReference type="EMBL" id="MCA6076284.1"/>
    </source>
</evidence>
<proteinExistence type="inferred from homology"/>
<accession>A0A9X1KYE1</accession>
<dbReference type="GO" id="GO:0016020">
    <property type="term" value="C:membrane"/>
    <property type="evidence" value="ECO:0007669"/>
    <property type="project" value="TreeGrafter"/>
</dbReference>
<feature type="active site" description="Nucleophile" evidence="4">
    <location>
        <position position="133"/>
    </location>
</feature>
<dbReference type="InterPro" id="IPR029058">
    <property type="entry name" value="AB_hydrolase_fold"/>
</dbReference>
<protein>
    <submittedName>
        <fullName evidence="6">Proline iminopeptidase-family hydrolase</fullName>
    </submittedName>
</protein>
<dbReference type="InterPro" id="IPR005945">
    <property type="entry name" value="Pro_imino_pep"/>
</dbReference>
<feature type="active site" description="Proton donor" evidence="4">
    <location>
        <position position="271"/>
    </location>
</feature>
<dbReference type="InterPro" id="IPR050266">
    <property type="entry name" value="AB_hydrolase_sf"/>
</dbReference>
<evidence type="ECO:0000259" key="5">
    <source>
        <dbReference type="Pfam" id="PF00561"/>
    </source>
</evidence>
<dbReference type="PANTHER" id="PTHR43798:SF33">
    <property type="entry name" value="HYDROLASE, PUTATIVE (AFU_ORTHOLOGUE AFUA_2G14860)-RELATED"/>
    <property type="match status" value="1"/>
</dbReference>
<evidence type="ECO:0000313" key="8">
    <source>
        <dbReference type="EMBL" id="MCA6077412.1"/>
    </source>
</evidence>
<dbReference type="EMBL" id="JAIXNE010000002">
    <property type="protein sequence ID" value="MCA6075107.1"/>
    <property type="molecule type" value="Genomic_DNA"/>
</dbReference>
<evidence type="ECO:0000313" key="6">
    <source>
        <dbReference type="EMBL" id="MCA6075107.1"/>
    </source>
</evidence>
<name>A0A9X1KYE1_9BACT</name>
<dbReference type="Proteomes" id="UP001139409">
    <property type="component" value="Unassembled WGS sequence"/>
</dbReference>
<reference evidence="6" key="1">
    <citation type="submission" date="2021-09" db="EMBL/GenBank/DDBJ databases">
        <title>Fulvivirga sp. isolated from coastal sediment.</title>
        <authorList>
            <person name="Yu H."/>
        </authorList>
    </citation>
    <scope>NUCLEOTIDE SEQUENCE</scope>
    <source>
        <strain evidence="6">1062</strain>
    </source>
</reference>
<dbReference type="PIRSF" id="PIRSF005539">
    <property type="entry name" value="Pept_S33_TRI_F1"/>
    <property type="match status" value="1"/>
</dbReference>
<dbReference type="RefSeq" id="WP_225698213.1">
    <property type="nucleotide sequence ID" value="NZ_JAIXNE010000002.1"/>
</dbReference>
<feature type="active site" description="Proton donor" evidence="4">
    <location>
        <position position="298"/>
    </location>
</feature>
<dbReference type="SUPFAM" id="SSF53474">
    <property type="entry name" value="alpha/beta-Hydrolases"/>
    <property type="match status" value="1"/>
</dbReference>
<comment type="similarity">
    <text evidence="1 3">Belongs to the peptidase S33 family.</text>
</comment>
<organism evidence="6 9">
    <name type="scientific">Fulvivirga sedimenti</name>
    <dbReference type="NCBI Taxonomy" id="2879465"/>
    <lineage>
        <taxon>Bacteria</taxon>
        <taxon>Pseudomonadati</taxon>
        <taxon>Bacteroidota</taxon>
        <taxon>Cytophagia</taxon>
        <taxon>Cytophagales</taxon>
        <taxon>Fulvivirgaceae</taxon>
        <taxon>Fulvivirga</taxon>
    </lineage>
</organism>
<dbReference type="EMBL" id="JAIXNE010000004">
    <property type="protein sequence ID" value="MCA6077412.1"/>
    <property type="molecule type" value="Genomic_DNA"/>
</dbReference>
<dbReference type="InterPro" id="IPR000073">
    <property type="entry name" value="AB_hydrolase_1"/>
</dbReference>
<evidence type="ECO:0000256" key="1">
    <source>
        <dbReference type="ARBA" id="ARBA00010088"/>
    </source>
</evidence>
<dbReference type="InterPro" id="IPR002410">
    <property type="entry name" value="Peptidase_S33"/>
</dbReference>
<evidence type="ECO:0000256" key="2">
    <source>
        <dbReference type="ARBA" id="ARBA00022801"/>
    </source>
</evidence>
<feature type="domain" description="AB hydrolase-1" evidence="5">
    <location>
        <begin position="59"/>
        <end position="303"/>
    </location>
</feature>
<dbReference type="Pfam" id="PF00561">
    <property type="entry name" value="Abhydrolase_1"/>
    <property type="match status" value="1"/>
</dbReference>
<comment type="caution">
    <text evidence="6">The sequence shown here is derived from an EMBL/GenBank/DDBJ whole genome shotgun (WGS) entry which is preliminary data.</text>
</comment>